<evidence type="ECO:0000256" key="5">
    <source>
        <dbReference type="ARBA" id="ARBA00022723"/>
    </source>
</evidence>
<feature type="active site" description="Proton acceptor" evidence="9">
    <location>
        <position position="127"/>
    </location>
</feature>
<organism evidence="11 12">
    <name type="scientific">Nonomuraea zeae</name>
    <dbReference type="NCBI Taxonomy" id="1642303"/>
    <lineage>
        <taxon>Bacteria</taxon>
        <taxon>Bacillati</taxon>
        <taxon>Actinomycetota</taxon>
        <taxon>Actinomycetes</taxon>
        <taxon>Streptosporangiales</taxon>
        <taxon>Streptosporangiaceae</taxon>
        <taxon>Nonomuraea</taxon>
    </lineage>
</organism>
<feature type="site" description="Important for catalytic activity; stabilizes the transition state when the phosphoryl donor is PPi" evidence="9">
    <location>
        <position position="124"/>
    </location>
</feature>
<comment type="subunit">
    <text evidence="9">Homodimer or homotetramer.</text>
</comment>
<evidence type="ECO:0000256" key="3">
    <source>
        <dbReference type="ARBA" id="ARBA00022490"/>
    </source>
</evidence>
<feature type="binding site" description="in other chain" evidence="9">
    <location>
        <begin position="271"/>
        <end position="274"/>
    </location>
    <ligand>
        <name>substrate</name>
        <note>ligand shared between dimeric partners</note>
    </ligand>
</feature>
<dbReference type="Gene3D" id="3.40.50.450">
    <property type="match status" value="1"/>
</dbReference>
<reference evidence="11 12" key="1">
    <citation type="submission" date="2019-05" db="EMBL/GenBank/DDBJ databases">
        <title>Draft genome sequence of Nonomuraea zeae DSM 100528.</title>
        <authorList>
            <person name="Saricaoglu S."/>
            <person name="Isik K."/>
        </authorList>
    </citation>
    <scope>NUCLEOTIDE SEQUENCE [LARGE SCALE GENOMIC DNA]</scope>
    <source>
        <strain evidence="11 12">DSM 100528</strain>
    </source>
</reference>
<evidence type="ECO:0000256" key="9">
    <source>
        <dbReference type="HAMAP-Rule" id="MF_01976"/>
    </source>
</evidence>
<dbReference type="RefSeq" id="WP_138693197.1">
    <property type="nucleotide sequence ID" value="NZ_JBHSAZ010000089.1"/>
</dbReference>
<keyword evidence="12" id="KW-1185">Reference proteome</keyword>
<dbReference type="GO" id="GO:0005945">
    <property type="term" value="C:6-phosphofructokinase complex"/>
    <property type="evidence" value="ECO:0007669"/>
    <property type="project" value="TreeGrafter"/>
</dbReference>
<feature type="binding site" evidence="9">
    <location>
        <position position="162"/>
    </location>
    <ligand>
        <name>substrate</name>
        <note>ligand shared between dimeric partners</note>
    </ligand>
</feature>
<dbReference type="AlphaFoldDB" id="A0A5S4GCH0"/>
<dbReference type="PIRSF" id="PIRSF000532">
    <property type="entry name" value="ATP_PFK_prok"/>
    <property type="match status" value="1"/>
</dbReference>
<dbReference type="GO" id="GO:0048029">
    <property type="term" value="F:monosaccharide binding"/>
    <property type="evidence" value="ECO:0007669"/>
    <property type="project" value="TreeGrafter"/>
</dbReference>
<evidence type="ECO:0000259" key="10">
    <source>
        <dbReference type="Pfam" id="PF00365"/>
    </source>
</evidence>
<dbReference type="GO" id="GO:0005524">
    <property type="term" value="F:ATP binding"/>
    <property type="evidence" value="ECO:0007669"/>
    <property type="project" value="InterPro"/>
</dbReference>
<dbReference type="GO" id="GO:0030388">
    <property type="term" value="P:fructose 1,6-bisphosphate metabolic process"/>
    <property type="evidence" value="ECO:0007669"/>
    <property type="project" value="TreeGrafter"/>
</dbReference>
<comment type="cofactor">
    <cofactor evidence="1 9">
        <name>Mg(2+)</name>
        <dbReference type="ChEBI" id="CHEBI:18420"/>
    </cofactor>
</comment>
<dbReference type="InterPro" id="IPR015912">
    <property type="entry name" value="Phosphofructokinase_CS"/>
</dbReference>
<dbReference type="Pfam" id="PF00365">
    <property type="entry name" value="PFK"/>
    <property type="match status" value="1"/>
</dbReference>
<feature type="binding site" evidence="9">
    <location>
        <position position="10"/>
    </location>
    <ligand>
        <name>diphosphate</name>
        <dbReference type="ChEBI" id="CHEBI:33019"/>
    </ligand>
</feature>
<dbReference type="PRINTS" id="PR00476">
    <property type="entry name" value="PHFRCTKINASE"/>
</dbReference>
<dbReference type="HAMAP" id="MF_01976">
    <property type="entry name" value="Phosphofructokinase_III"/>
    <property type="match status" value="1"/>
</dbReference>
<comment type="activity regulation">
    <text evidence="9">Non-allosteric.</text>
</comment>
<comment type="catalytic activity">
    <reaction evidence="9">
        <text>beta-D-fructose 6-phosphate + diphosphate = beta-D-fructose 1,6-bisphosphate + phosphate + H(+)</text>
        <dbReference type="Rhea" id="RHEA:13613"/>
        <dbReference type="ChEBI" id="CHEBI:15378"/>
        <dbReference type="ChEBI" id="CHEBI:32966"/>
        <dbReference type="ChEBI" id="CHEBI:33019"/>
        <dbReference type="ChEBI" id="CHEBI:43474"/>
        <dbReference type="ChEBI" id="CHEBI:57634"/>
        <dbReference type="EC" id="2.7.1.90"/>
    </reaction>
</comment>
<dbReference type="NCBIfam" id="NF002872">
    <property type="entry name" value="PRK03202.1"/>
    <property type="match status" value="1"/>
</dbReference>
<evidence type="ECO:0000313" key="11">
    <source>
        <dbReference type="EMBL" id="TMR30161.1"/>
    </source>
</evidence>
<keyword evidence="3 9" id="KW-0963">Cytoplasm</keyword>
<dbReference type="Gene3D" id="3.40.50.460">
    <property type="entry name" value="Phosphofructokinase domain"/>
    <property type="match status" value="1"/>
</dbReference>
<dbReference type="OrthoDB" id="9802503at2"/>
<dbReference type="GO" id="GO:0006002">
    <property type="term" value="P:fructose 6-phosphate metabolic process"/>
    <property type="evidence" value="ECO:0007669"/>
    <property type="project" value="InterPro"/>
</dbReference>
<comment type="similarity">
    <text evidence="9">Belongs to the phosphofructokinase type A (PFKA) family. Mixed-substrate PFK group III subfamily.</text>
</comment>
<keyword evidence="8 9" id="KW-0324">Glycolysis</keyword>
<dbReference type="GO" id="GO:0070095">
    <property type="term" value="F:fructose-6-phosphate binding"/>
    <property type="evidence" value="ECO:0007669"/>
    <property type="project" value="TreeGrafter"/>
</dbReference>
<protein>
    <recommendedName>
        <fullName evidence="9">Pyrophosphate--fructose 6-phosphate 1-phosphotransferase</fullName>
        <ecNumber evidence="9">2.7.1.90</ecNumber>
    </recommendedName>
    <alternativeName>
        <fullName evidence="9">6-phosphofructokinase, pyrophosphate dependent</fullName>
    </alternativeName>
    <alternativeName>
        <fullName evidence="9">PPi-dependent phosphofructokinase</fullName>
        <shortName evidence="9">PPi-PFK</shortName>
    </alternativeName>
    <alternativeName>
        <fullName evidence="9">Pyrophosphate-dependent 6-phosphofructose-1-kinase</fullName>
    </alternativeName>
</protein>
<feature type="domain" description="Phosphofructokinase" evidence="10">
    <location>
        <begin position="2"/>
        <end position="296"/>
    </location>
</feature>
<comment type="caution">
    <text evidence="11">The sequence shown here is derived from an EMBL/GenBank/DDBJ whole genome shotgun (WGS) entry which is preliminary data.</text>
</comment>
<dbReference type="UniPathway" id="UPA00109">
    <property type="reaction ID" value="UER00182"/>
</dbReference>
<evidence type="ECO:0000256" key="4">
    <source>
        <dbReference type="ARBA" id="ARBA00022679"/>
    </source>
</evidence>
<comment type="subcellular location">
    <subcellularLocation>
        <location evidence="9">Cytoplasm</location>
    </subcellularLocation>
</comment>
<dbReference type="NCBIfam" id="TIGR02483">
    <property type="entry name" value="PFK_mixed"/>
    <property type="match status" value="1"/>
</dbReference>
<feature type="binding site" evidence="9">
    <location>
        <position position="103"/>
    </location>
    <ligand>
        <name>Mg(2+)</name>
        <dbReference type="ChEBI" id="CHEBI:18420"/>
        <note>catalytic</note>
    </ligand>
</feature>
<keyword evidence="4 9" id="KW-0808">Transferase</keyword>
<feature type="binding site" description="in other chain" evidence="9">
    <location>
        <begin position="125"/>
        <end position="127"/>
    </location>
    <ligand>
        <name>substrate</name>
        <note>ligand shared between dimeric partners</note>
    </ligand>
</feature>
<evidence type="ECO:0000313" key="12">
    <source>
        <dbReference type="Proteomes" id="UP000306628"/>
    </source>
</evidence>
<dbReference type="PANTHER" id="PTHR13697">
    <property type="entry name" value="PHOSPHOFRUCTOKINASE"/>
    <property type="match status" value="1"/>
</dbReference>
<dbReference type="GO" id="GO:0047334">
    <property type="term" value="F:diphosphate-fructose-6-phosphate 1-phosphotransferase activity"/>
    <property type="evidence" value="ECO:0007669"/>
    <property type="project" value="UniProtKB-EC"/>
</dbReference>
<dbReference type="PROSITE" id="PS00433">
    <property type="entry name" value="PHOSPHOFRUCTOKINASE"/>
    <property type="match status" value="1"/>
</dbReference>
<dbReference type="InterPro" id="IPR022953">
    <property type="entry name" value="ATP_PFK"/>
</dbReference>
<dbReference type="SUPFAM" id="SSF53784">
    <property type="entry name" value="Phosphofructokinase"/>
    <property type="match status" value="1"/>
</dbReference>
<keyword evidence="6 9" id="KW-0418">Kinase</keyword>
<dbReference type="InterPro" id="IPR012829">
    <property type="entry name" value="Phosphofructokinase_III"/>
</dbReference>
<dbReference type="PANTHER" id="PTHR13697:SF52">
    <property type="entry name" value="ATP-DEPENDENT 6-PHOSPHOFRUCTOKINASE 3"/>
    <property type="match status" value="1"/>
</dbReference>
<dbReference type="EC" id="2.7.1.90" evidence="9"/>
<evidence type="ECO:0000256" key="2">
    <source>
        <dbReference type="ARBA" id="ARBA00004679"/>
    </source>
</evidence>
<dbReference type="Proteomes" id="UP000306628">
    <property type="component" value="Unassembled WGS sequence"/>
</dbReference>
<feature type="site" description="Important for catalytic activity and substrate specificity; stabilizes the transition state when the phosphoryl donor is PPi; prevents ATP from binding by mimicking the alpha-phosphate group of ATP" evidence="9">
    <location>
        <position position="104"/>
    </location>
</feature>
<comment type="pathway">
    <text evidence="2 9">Carbohydrate degradation; glycolysis; D-glyceraldehyde 3-phosphate and glycerone phosphate from D-glucose: step 3/4.</text>
</comment>
<evidence type="ECO:0000256" key="1">
    <source>
        <dbReference type="ARBA" id="ARBA00001946"/>
    </source>
</evidence>
<dbReference type="GO" id="GO:0046872">
    <property type="term" value="F:metal ion binding"/>
    <property type="evidence" value="ECO:0007669"/>
    <property type="project" value="UniProtKB-KW"/>
</dbReference>
<dbReference type="GO" id="GO:0016208">
    <property type="term" value="F:AMP binding"/>
    <property type="evidence" value="ECO:0007669"/>
    <property type="project" value="TreeGrafter"/>
</dbReference>
<accession>A0A5S4GCH0</accession>
<feature type="binding site" description="in other chain" evidence="9">
    <location>
        <begin position="169"/>
        <end position="171"/>
    </location>
    <ligand>
        <name>substrate</name>
        <note>ligand shared between dimeric partners</note>
    </ligand>
</feature>
<dbReference type="InterPro" id="IPR012003">
    <property type="entry name" value="ATP_PFK_prok-type"/>
</dbReference>
<name>A0A5S4GCH0_9ACTN</name>
<keyword evidence="5 9" id="KW-0479">Metal-binding</keyword>
<dbReference type="GO" id="GO:0042802">
    <property type="term" value="F:identical protein binding"/>
    <property type="evidence" value="ECO:0007669"/>
    <property type="project" value="TreeGrafter"/>
</dbReference>
<dbReference type="EMBL" id="VCKX01000106">
    <property type="protein sequence ID" value="TMR30161.1"/>
    <property type="molecule type" value="Genomic_DNA"/>
</dbReference>
<evidence type="ECO:0000256" key="6">
    <source>
        <dbReference type="ARBA" id="ARBA00022777"/>
    </source>
</evidence>
<dbReference type="InterPro" id="IPR035966">
    <property type="entry name" value="PKF_sf"/>
</dbReference>
<dbReference type="GO" id="GO:0003872">
    <property type="term" value="F:6-phosphofructokinase activity"/>
    <property type="evidence" value="ECO:0007669"/>
    <property type="project" value="UniProtKB-UniRule"/>
</dbReference>
<feature type="binding site" evidence="9">
    <location>
        <position position="265"/>
    </location>
    <ligand>
        <name>substrate</name>
        <note>ligand shared between dimeric partners</note>
    </ligand>
</feature>
<dbReference type="GO" id="GO:0061621">
    <property type="term" value="P:canonical glycolysis"/>
    <property type="evidence" value="ECO:0007669"/>
    <property type="project" value="TreeGrafter"/>
</dbReference>
<sequence length="341" mass="36534">MRIGVLTGGGDCPGLNAVIRAVVRKGVSVYGHEFVGFRDGWRGPLEGDTMPLDIQAVRGILPRGGTILGSSRTNPIKIQGGVDRIKENLVATGVDALIAIGGEDTLGVAKQLYDRSVNVVGVPKTIDNDLSGTDYTFGFDTAVNIAMEAIDRLHTTAESHHRALICEVMGRHAGWIALHAGMAGGANVILIPEKPFDIDRVCEYVESRFRTRYSPIIVVAEGAHPIEGQMELQAGELDAFGHVRLGGIGEVLAKEIEKRTGKEARTTVLGHIQRGGTPTAYDRVLATRFGLQAIDAAHEGDYGKMVALRGTEIVRVGLDEATAELKTVPPSRYSEAEVFFG</sequence>
<gene>
    <name evidence="9" type="primary">pfp</name>
    <name evidence="11" type="ORF">ETD85_30200</name>
</gene>
<proteinExistence type="inferred from homology"/>
<evidence type="ECO:0000256" key="8">
    <source>
        <dbReference type="ARBA" id="ARBA00023152"/>
    </source>
</evidence>
<comment type="caution">
    <text evidence="9">Lacks conserved residue(s) required for the propagation of feature annotation.</text>
</comment>
<feature type="binding site" description="in other chain" evidence="9">
    <location>
        <position position="221"/>
    </location>
    <ligand>
        <name>substrate</name>
        <note>ligand shared between dimeric partners</note>
    </ligand>
</feature>
<dbReference type="InterPro" id="IPR000023">
    <property type="entry name" value="Phosphofructokinase_dom"/>
</dbReference>
<keyword evidence="7 9" id="KW-0460">Magnesium</keyword>
<evidence type="ECO:0000256" key="7">
    <source>
        <dbReference type="ARBA" id="ARBA00022842"/>
    </source>
</evidence>
<comment type="function">
    <text evidence="9">Catalyzes the phosphorylation of D-fructose 6-phosphate, the first committing step of glycolysis. Uses inorganic phosphate (PPi) as phosphoryl donor instead of ATP like common ATP-dependent phosphofructokinases (ATP-PFKs), which renders the reaction reversible, and can thus function both in glycolysis and gluconeogenesis. Consistently, PPi-PFK can replace the enzymes of both the forward (ATP-PFK) and reverse (fructose-bisphosphatase (FBPase)) reactions.</text>
</comment>